<organism evidence="1 2">
    <name type="scientific">Methanoculleus caldifontis</name>
    <dbReference type="NCBI Taxonomy" id="2651577"/>
    <lineage>
        <taxon>Archaea</taxon>
        <taxon>Methanobacteriati</taxon>
        <taxon>Methanobacteriota</taxon>
        <taxon>Stenosarchaea group</taxon>
        <taxon>Methanomicrobia</taxon>
        <taxon>Methanomicrobiales</taxon>
        <taxon>Methanomicrobiaceae</taxon>
        <taxon>Methanoculleus</taxon>
    </lineage>
</organism>
<reference evidence="1 2" key="1">
    <citation type="submission" date="2019-10" db="EMBL/GenBank/DDBJ databases">
        <title>Isolation and characterization of Methanoculleus sp. Wushi-C6 from a hot spring well.</title>
        <authorList>
            <person name="Chen S.-C."/>
            <person name="Lan Z.-H."/>
            <person name="You Y.-T."/>
            <person name="Lai M.-C."/>
        </authorList>
    </citation>
    <scope>NUCLEOTIDE SEQUENCE [LARGE SCALE GENOMIC DNA]</scope>
    <source>
        <strain evidence="1 2">Wushi-C6</strain>
    </source>
</reference>
<keyword evidence="2" id="KW-1185">Reference proteome</keyword>
<accession>A0ABU3X1G7</accession>
<gene>
    <name evidence="1" type="ORF">F8E02_07725</name>
</gene>
<name>A0ABU3X1G7_9EURY</name>
<comment type="caution">
    <text evidence="1">The sequence shown here is derived from an EMBL/GenBank/DDBJ whole genome shotgun (WGS) entry which is preliminary data.</text>
</comment>
<evidence type="ECO:0000313" key="1">
    <source>
        <dbReference type="EMBL" id="MDV2481899.1"/>
    </source>
</evidence>
<proteinExistence type="predicted"/>
<sequence>MQRTGICIVMACVAGMLLLAATPAGGYPGGALDRGLPVGQAEESIARTGVTTPPAAVPAGSADSNGTAVVFFSAGEVEDLRDATRNTITPFAIEYFENTSVIVCPNNLSDALALYTRIRLKDGYRIEGHWVYDTMGAYTVPFVVEHNMTVSSPAITDAPAFPDDIRLPEGADTNISRYLEGDDSPESYLQASVFLRELYAINAWWHAWLGWPQQTVLESPERPKVVINSTHAVVTIYTEELYCGYRTVTRYTDTYSRGSYEVADDRDRISEEENASMPICY</sequence>
<protein>
    <submittedName>
        <fullName evidence="1">Uncharacterized protein</fullName>
    </submittedName>
</protein>
<dbReference type="EMBL" id="WBKO01000001">
    <property type="protein sequence ID" value="MDV2481899.1"/>
    <property type="molecule type" value="Genomic_DNA"/>
</dbReference>
<evidence type="ECO:0000313" key="2">
    <source>
        <dbReference type="Proteomes" id="UP001281203"/>
    </source>
</evidence>
<dbReference type="Proteomes" id="UP001281203">
    <property type="component" value="Unassembled WGS sequence"/>
</dbReference>